<evidence type="ECO:0000259" key="1">
    <source>
        <dbReference type="Pfam" id="PF00144"/>
    </source>
</evidence>
<protein>
    <submittedName>
        <fullName evidence="2">Class A beta-lactamase-related serine hydrolase</fullName>
    </submittedName>
</protein>
<keyword evidence="3" id="KW-1185">Reference proteome</keyword>
<dbReference type="AlphaFoldDB" id="A0A6I4LYS4"/>
<reference evidence="2 3" key="1">
    <citation type="submission" date="2019-01" db="EMBL/GenBank/DDBJ databases">
        <title>Sphingorhabdus lacus sp.nov., isolated from an oligotrophic freshwater lake.</title>
        <authorList>
            <person name="Park M."/>
        </authorList>
    </citation>
    <scope>NUCLEOTIDE SEQUENCE [LARGE SCALE GENOMIC DNA]</scope>
    <source>
        <strain evidence="2 3">IMCC26285</strain>
    </source>
</reference>
<dbReference type="PANTHER" id="PTHR43283">
    <property type="entry name" value="BETA-LACTAMASE-RELATED"/>
    <property type="match status" value="1"/>
</dbReference>
<evidence type="ECO:0000313" key="2">
    <source>
        <dbReference type="EMBL" id="MVZ98602.1"/>
    </source>
</evidence>
<dbReference type="PANTHER" id="PTHR43283:SF3">
    <property type="entry name" value="BETA-LACTAMASE FAMILY PROTEIN (AFU_ORTHOLOGUE AFUA_5G07500)"/>
    <property type="match status" value="1"/>
</dbReference>
<sequence>MIRLGWVLTRIMMMGLLPYSYVHAKEPSKSEIRAAQVRIEFTSSTLSQRLARGDAGIAGRPVRIDDPVRVASISKLVVALGVMRLVEMRKIDLDRDVNAYLGWSVRNPAFPDAPITMRDLLSHRSGLRDSVDYIVPLDGDLSQVLAQNKAWELRHPPGNYFSYANINSPLIAAVMEGATGERFDRLMAQLVLTPLQLDACYNWGAGCSAGQRAKAVTLLRPNGDIARDAPVNGADPCAVYPATNGSCDVEVLYKIGKNGSAFSPQGGLRISAQDLAKIGQLLLKHGKPLLSEAVFDEMVSPAWTFDGSNGDDDKGYFKAYGLGVHLLDDGKGGQWIGHVGEAYSLRAGLWVNPKSGRGFVQYVTMVDEFAPVGHCFAACP</sequence>
<feature type="domain" description="Beta-lactamase-related" evidence="1">
    <location>
        <begin position="58"/>
        <end position="363"/>
    </location>
</feature>
<dbReference type="SUPFAM" id="SSF56601">
    <property type="entry name" value="beta-lactamase/transpeptidase-like"/>
    <property type="match status" value="1"/>
</dbReference>
<organism evidence="2 3">
    <name type="scientific">Sphingorhabdus profundilacus</name>
    <dbReference type="NCBI Taxonomy" id="2509718"/>
    <lineage>
        <taxon>Bacteria</taxon>
        <taxon>Pseudomonadati</taxon>
        <taxon>Pseudomonadota</taxon>
        <taxon>Alphaproteobacteria</taxon>
        <taxon>Sphingomonadales</taxon>
        <taxon>Sphingomonadaceae</taxon>
        <taxon>Sphingorhabdus</taxon>
    </lineage>
</organism>
<proteinExistence type="predicted"/>
<dbReference type="InterPro" id="IPR001466">
    <property type="entry name" value="Beta-lactam-related"/>
</dbReference>
<evidence type="ECO:0000313" key="3">
    <source>
        <dbReference type="Proteomes" id="UP000471147"/>
    </source>
</evidence>
<accession>A0A6I4LYS4</accession>
<dbReference type="Pfam" id="PF00144">
    <property type="entry name" value="Beta-lactamase"/>
    <property type="match status" value="1"/>
</dbReference>
<dbReference type="EMBL" id="SDWJ01000002">
    <property type="protein sequence ID" value="MVZ98602.1"/>
    <property type="molecule type" value="Genomic_DNA"/>
</dbReference>
<dbReference type="InterPro" id="IPR012338">
    <property type="entry name" value="Beta-lactam/transpept-like"/>
</dbReference>
<comment type="caution">
    <text evidence="2">The sequence shown here is derived from an EMBL/GenBank/DDBJ whole genome shotgun (WGS) entry which is preliminary data.</text>
</comment>
<keyword evidence="2" id="KW-0378">Hydrolase</keyword>
<dbReference type="Proteomes" id="UP000471147">
    <property type="component" value="Unassembled WGS sequence"/>
</dbReference>
<name>A0A6I4LYS4_9SPHN</name>
<dbReference type="Gene3D" id="3.40.710.10">
    <property type="entry name" value="DD-peptidase/beta-lactamase superfamily"/>
    <property type="match status" value="1"/>
</dbReference>
<gene>
    <name evidence="2" type="ORF">EUU23_12945</name>
</gene>
<dbReference type="InterPro" id="IPR050789">
    <property type="entry name" value="Diverse_Enzym_Activities"/>
</dbReference>
<dbReference type="GO" id="GO:0016787">
    <property type="term" value="F:hydrolase activity"/>
    <property type="evidence" value="ECO:0007669"/>
    <property type="project" value="UniProtKB-KW"/>
</dbReference>